<dbReference type="CDD" id="cd06462">
    <property type="entry name" value="Peptidase_S24_S26"/>
    <property type="match status" value="1"/>
</dbReference>
<keyword evidence="1" id="KW-1133">Transmembrane helix</keyword>
<feature type="transmembrane region" description="Helical" evidence="1">
    <location>
        <begin position="155"/>
        <end position="173"/>
    </location>
</feature>
<gene>
    <name evidence="2" type="ORF">J3P46_13865</name>
</gene>
<dbReference type="AlphaFoldDB" id="A0AAJ4MXP8"/>
<name>A0AAJ4MXP8_9BURK</name>
<accession>A0AAJ4MXP8</accession>
<evidence type="ECO:0000313" key="3">
    <source>
        <dbReference type="Proteomes" id="UP000662821"/>
    </source>
</evidence>
<sequence length="264" mass="29804">MMKKKGAENASSEEVFFTVEGKLTEFHMAATNVNLLSKIESSLAEKNLAGGVAAVINGMPGALANAAMLSFYDGEDMYNFAGLVNGKVVCGVFRDADKIKDGDVVKLVVTQRNDVLYVHSLIRIDDSFFMMPLNAYCGERAFFWSCMKFARNMTLAVWIILSLMFFLSVDVSLEKNENLITMFSIIFLMPLIFCFPFEYWSFRTMRDYSIYATKIFTAHGFPRPSDFDMRAGATLFKDHSYGFIGYSCELALKKHISKYKIQSA</sequence>
<dbReference type="EMBL" id="CP071520">
    <property type="protein sequence ID" value="QSX98888.1"/>
    <property type="molecule type" value="Genomic_DNA"/>
</dbReference>
<dbReference type="Proteomes" id="UP000662821">
    <property type="component" value="Chromosome"/>
</dbReference>
<protein>
    <submittedName>
        <fullName evidence="2">Uncharacterized protein</fullName>
    </submittedName>
</protein>
<evidence type="ECO:0000256" key="1">
    <source>
        <dbReference type="SAM" id="Phobius"/>
    </source>
</evidence>
<dbReference type="RefSeq" id="WP_151094778.1">
    <property type="nucleotide sequence ID" value="NZ_CP071520.1"/>
</dbReference>
<keyword evidence="1" id="KW-0812">Transmembrane</keyword>
<reference evidence="2 3" key="1">
    <citation type="submission" date="2021-03" db="EMBL/GenBank/DDBJ databases">
        <title>Draft genome sequence of Janthinobacterium sp. strain PLB02 isolated from infected primmorphs (Lubomirskia baicalensis).</title>
        <authorList>
            <person name="Chernogor L.I."/>
            <person name="Belikov S.I."/>
            <person name="Petrushin I.S."/>
        </authorList>
    </citation>
    <scope>NUCLEOTIDE SEQUENCE [LARGE SCALE GENOMIC DNA]</scope>
    <source>
        <strain evidence="2 3">PLB02</strain>
    </source>
</reference>
<feature type="transmembrane region" description="Helical" evidence="1">
    <location>
        <begin position="179"/>
        <end position="200"/>
    </location>
</feature>
<evidence type="ECO:0000313" key="2">
    <source>
        <dbReference type="EMBL" id="QSX98888.1"/>
    </source>
</evidence>
<organism evidence="2 3">
    <name type="scientific">Janthinobacterium lividum</name>
    <dbReference type="NCBI Taxonomy" id="29581"/>
    <lineage>
        <taxon>Bacteria</taxon>
        <taxon>Pseudomonadati</taxon>
        <taxon>Pseudomonadota</taxon>
        <taxon>Betaproteobacteria</taxon>
        <taxon>Burkholderiales</taxon>
        <taxon>Oxalobacteraceae</taxon>
        <taxon>Janthinobacterium</taxon>
    </lineage>
</organism>
<proteinExistence type="predicted"/>
<keyword evidence="1" id="KW-0472">Membrane</keyword>